<dbReference type="Proteomes" id="UP000032679">
    <property type="component" value="Unassembled WGS sequence"/>
</dbReference>
<gene>
    <name evidence="8" type="ORF">Tasa_009_084</name>
</gene>
<dbReference type="PANTHER" id="PTHR36985:SF1">
    <property type="entry name" value="TRANSLOCATION AND ASSEMBLY MODULE SUBUNIT TAMB"/>
    <property type="match status" value="1"/>
</dbReference>
<dbReference type="RefSeq" id="WP_048847091.1">
    <property type="nucleotide sequence ID" value="NZ_BALE01000009.1"/>
</dbReference>
<dbReference type="GO" id="GO:0005886">
    <property type="term" value="C:plasma membrane"/>
    <property type="evidence" value="ECO:0007669"/>
    <property type="project" value="InterPro"/>
</dbReference>
<evidence type="ECO:0000256" key="1">
    <source>
        <dbReference type="ARBA" id="ARBA00004167"/>
    </source>
</evidence>
<dbReference type="InterPro" id="IPR007452">
    <property type="entry name" value="TamB_C"/>
</dbReference>
<evidence type="ECO:0000256" key="4">
    <source>
        <dbReference type="ARBA" id="ARBA00023136"/>
    </source>
</evidence>
<dbReference type="STRING" id="1231623.Tasa_009_084"/>
<feature type="domain" description="Translocation and assembly module TamB C-terminal" evidence="7">
    <location>
        <begin position="1043"/>
        <end position="1398"/>
    </location>
</feature>
<dbReference type="EMBL" id="BALE01000009">
    <property type="protein sequence ID" value="GAN53289.1"/>
    <property type="molecule type" value="Genomic_DNA"/>
</dbReference>
<evidence type="ECO:0000313" key="8">
    <source>
        <dbReference type="EMBL" id="GAN53289.1"/>
    </source>
</evidence>
<organism evidence="8 9">
    <name type="scientific">Tanticharoenia sakaeratensis NBRC 103193</name>
    <dbReference type="NCBI Taxonomy" id="1231623"/>
    <lineage>
        <taxon>Bacteria</taxon>
        <taxon>Pseudomonadati</taxon>
        <taxon>Pseudomonadota</taxon>
        <taxon>Alphaproteobacteria</taxon>
        <taxon>Acetobacterales</taxon>
        <taxon>Acetobacteraceae</taxon>
        <taxon>Tanticharoenia</taxon>
    </lineage>
</organism>
<name>A0A0D6MI29_9PROT</name>
<feature type="region of interest" description="Disordered" evidence="5">
    <location>
        <begin position="1375"/>
        <end position="1398"/>
    </location>
</feature>
<comment type="caution">
    <text evidence="8">The sequence shown here is derived from an EMBL/GenBank/DDBJ whole genome shotgun (WGS) entry which is preliminary data.</text>
</comment>
<keyword evidence="9" id="KW-1185">Reference proteome</keyword>
<evidence type="ECO:0000256" key="3">
    <source>
        <dbReference type="ARBA" id="ARBA00022989"/>
    </source>
</evidence>
<evidence type="ECO:0000259" key="7">
    <source>
        <dbReference type="Pfam" id="PF04357"/>
    </source>
</evidence>
<keyword evidence="2 6" id="KW-0812">Transmembrane</keyword>
<accession>A0A0D6MI29</accession>
<feature type="transmembrane region" description="Helical" evidence="6">
    <location>
        <begin position="16"/>
        <end position="41"/>
    </location>
</feature>
<comment type="subcellular location">
    <subcellularLocation>
        <location evidence="1">Membrane</location>
        <topology evidence="1">Single-pass membrane protein</topology>
    </subcellularLocation>
</comment>
<keyword evidence="4 6" id="KW-0472">Membrane</keyword>
<evidence type="ECO:0000256" key="2">
    <source>
        <dbReference type="ARBA" id="ARBA00022692"/>
    </source>
</evidence>
<dbReference type="GO" id="GO:0009306">
    <property type="term" value="P:protein secretion"/>
    <property type="evidence" value="ECO:0007669"/>
    <property type="project" value="InterPro"/>
</dbReference>
<protein>
    <recommendedName>
        <fullName evidence="7">Translocation and assembly module TamB C-terminal domain-containing protein</fullName>
    </recommendedName>
</protein>
<dbReference type="Pfam" id="PF04357">
    <property type="entry name" value="TamB"/>
    <property type="match status" value="1"/>
</dbReference>
<dbReference type="GO" id="GO:0097347">
    <property type="term" value="C:TAM protein secretion complex"/>
    <property type="evidence" value="ECO:0007669"/>
    <property type="project" value="TreeGrafter"/>
</dbReference>
<reference evidence="8 9" key="1">
    <citation type="submission" date="2012-10" db="EMBL/GenBank/DDBJ databases">
        <title>Genome sequencing of Tanticharoenia sakaeratensis NBRC 103193.</title>
        <authorList>
            <person name="Azuma Y."/>
            <person name="Hadano H."/>
            <person name="Hirakawa H."/>
            <person name="Matsushita K."/>
        </authorList>
    </citation>
    <scope>NUCLEOTIDE SEQUENCE [LARGE SCALE GENOMIC DNA]</scope>
    <source>
        <strain evidence="8 9">NBRC 103193</strain>
    </source>
</reference>
<proteinExistence type="predicted"/>
<evidence type="ECO:0000313" key="9">
    <source>
        <dbReference type="Proteomes" id="UP000032679"/>
    </source>
</evidence>
<dbReference type="OrthoDB" id="7784409at2"/>
<dbReference type="PANTHER" id="PTHR36985">
    <property type="entry name" value="TRANSLOCATION AND ASSEMBLY MODULE SUBUNIT TAMB"/>
    <property type="match status" value="1"/>
</dbReference>
<evidence type="ECO:0000256" key="5">
    <source>
        <dbReference type="SAM" id="MobiDB-lite"/>
    </source>
</evidence>
<sequence>MTEDQIRPHRSRVRRIAAWTAGIILGVPLTLVVLVLAVVLIGANIGPGQRLIARKAHDLTGGMVTIDGFGGRFPDALHVGRVTISDARGPWLTLDGLTLDWSPLSLMHEDARIGLLSAERIAIARKPLPSTAPAQPAKPSNGKSSLPNFAVDLGRVHVGRIEIAHDVAGVAGVFSLDGHAHIASIAPFANGVSLETLPVSDLGLDLRRLDAPGGLQLTARTPERAVGVHLAVTDGVAGYVTSVAHMAQFDPASIALDLNGPRDGAALKLAIGAGAVHVGANGTLDLLHTRGDLALDASAPAMTPTAGVSWNSIALNAHIHGDLKAPAGQGTLTISDLAASGAKASGVTLAFDGQETADASQTRTHLHLTAEGLRLPGPQPTLLAASPLVADVVAFPNAPTRPVTLSVTHPLLQLAGQADTKPAAHGAFDLTLPDLKPFAALGHTDLSGHTKLHLVFALPTDPNGPITAALDGGIGLTDGLKQAVGLIGKSGTLSLAATMTPQGTGKTAFKRLDVQHFTLDGQAIHLKDTAQVDLASVMNVRTDLTLGLTDLTRVAPSLRGSTDLTLHAEGPTNDLSARTHVAADFGTASVPRGPLTLDAAFSHLPSAPDGTVTAAGVLDRAPLSLDAALSQDPDRTRHLTLRALHWNSLAGQGALRLAPGTKVPLGNLDVKIARLADFSRLAGQALGGHLTLSVQTAAPNPSVPAKVALKLDAALAAAQASVRQLQLNGTVSDPAGDPDLDLRLALAGLSARGITGSAQATAQGKQKALALTARAALQNVAGAPASLDTAVLLDLPQKQVRVQRLKALAKGENLRVLAPALVSFGQTMGVDRLRMSVAPPGAAPASVDIAGTFKPKLDVHATIDHVTPALAKPFDPSLSAHGTLAMTAQVTGTLARPMGHVSLTARNFGMNTGPAASLPAANVSAAADLLGTTARFDASIAAGRAIALSTHGTVPTSTSGPIAVTSQGHVDLSVANAVLGAQAMALTGQVALNLTVTGTAQQPQAQGQVTLSGAEFDDYAQGVRLSAINGAIVASGDTFTFQNFTAHAGRGKIGIGGSVGAFRPNLPVDLHITADHAQPVTSDLLTATLGTDLRIHGQASSRLDVDGTVRIPSATINIPSSMPASVPQLNVIRPGQAQTSADGSKVVVGLNVNVVSPGQFYVRGHGLDAEMSGNLHVGGFADAPLVSGGFDLVRGAFNLAGINLNFTHGRVGFNGTGVNHKLDPTLDFRADRNAQGTLASLLVTGYASAPKIGFTSNPSLPQEQVLSLLLFGTDSHSLSTTQLAELGAALATLTGGSSFDPLGKVQSALGLDRLAVGGGSGVNNGGTSVEAGKNVMKGVYVGAKQATSGSGTQAQVQIGLTKRLKLNTTVGTGGQVNGFTTPENDPGSSVGLSYGFDY</sequence>
<feature type="compositionally biased region" description="Polar residues" evidence="5">
    <location>
        <begin position="1382"/>
        <end position="1391"/>
    </location>
</feature>
<keyword evidence="3 6" id="KW-1133">Transmembrane helix</keyword>
<evidence type="ECO:0000256" key="6">
    <source>
        <dbReference type="SAM" id="Phobius"/>
    </source>
</evidence>